<comment type="similarity">
    <text evidence="2">Belongs to the TMEM242 family.</text>
</comment>
<evidence type="ECO:0000256" key="3">
    <source>
        <dbReference type="ARBA" id="ARBA00013934"/>
    </source>
</evidence>
<evidence type="ECO:0000256" key="2">
    <source>
        <dbReference type="ARBA" id="ARBA00007570"/>
    </source>
</evidence>
<accession>B3RXS8</accession>
<dbReference type="PhylomeDB" id="B3RXS8"/>
<proteinExistence type="inferred from homology"/>
<dbReference type="OrthoDB" id="2378895at2759"/>
<dbReference type="AlphaFoldDB" id="B3RXS8"/>
<dbReference type="FunCoup" id="B3RXS8">
    <property type="interactions" value="805"/>
</dbReference>
<dbReference type="KEGG" id="tad:TRIADDRAFT_56316"/>
<keyword evidence="7" id="KW-0496">Mitochondrion</keyword>
<dbReference type="STRING" id="10228.B3RXS8"/>
<evidence type="ECO:0000313" key="11">
    <source>
        <dbReference type="EMBL" id="EDV24910.1"/>
    </source>
</evidence>
<keyword evidence="4 10" id="KW-0812">Transmembrane</keyword>
<evidence type="ECO:0000313" key="12">
    <source>
        <dbReference type="Proteomes" id="UP000009022"/>
    </source>
</evidence>
<evidence type="ECO:0000256" key="5">
    <source>
        <dbReference type="ARBA" id="ARBA00022792"/>
    </source>
</evidence>
<evidence type="ECO:0000256" key="8">
    <source>
        <dbReference type="ARBA" id="ARBA00023136"/>
    </source>
</evidence>
<evidence type="ECO:0000256" key="10">
    <source>
        <dbReference type="SAM" id="Phobius"/>
    </source>
</evidence>
<name>B3RXS8_TRIAD</name>
<comment type="function">
    <text evidence="9">Scaffold protein that participates in the c-ring assembly of mitochondrial ATP synthase (F(1)F(0) ATP synthase or complex V) by facilitating the membrane insertion and oligomer formation of the subunit c/ATP5MC3. Participates in the incorporation of the c-ring into vestigial complexes. Additionally influences the incorporation of subunits MT-ATP6, MT-ATP8, ATP5MJ, and ATP5MK in the ATP synthase.</text>
</comment>
<feature type="transmembrane region" description="Helical" evidence="10">
    <location>
        <begin position="66"/>
        <end position="87"/>
    </location>
</feature>
<evidence type="ECO:0000256" key="4">
    <source>
        <dbReference type="ARBA" id="ARBA00022692"/>
    </source>
</evidence>
<dbReference type="EMBL" id="DS985245">
    <property type="protein sequence ID" value="EDV24910.1"/>
    <property type="molecule type" value="Genomic_DNA"/>
</dbReference>
<feature type="transmembrane region" description="Helical" evidence="10">
    <location>
        <begin position="24"/>
        <end position="45"/>
    </location>
</feature>
<dbReference type="Pfam" id="PF07096">
    <property type="entry name" value="DUF1358"/>
    <property type="match status" value="1"/>
</dbReference>
<evidence type="ECO:0000256" key="1">
    <source>
        <dbReference type="ARBA" id="ARBA00004448"/>
    </source>
</evidence>
<sequence length="139" mass="15515">MEKETIDKTEEEENKASKFSFNTIALPVLVGISMVSILGGFGATISLTRRKHPDVFMHSQYEGGRLATRALGWATVISCGGFAMAIISVRTLFNVHSAKEFGDKMRSIMPSKDGEFVKRFEHMRLPRNNSISKDDDSKK</sequence>
<dbReference type="InParanoid" id="B3RXS8"/>
<dbReference type="Proteomes" id="UP000009022">
    <property type="component" value="Unassembled WGS sequence"/>
</dbReference>
<organism evidence="11 12">
    <name type="scientific">Trichoplax adhaerens</name>
    <name type="common">Trichoplax reptans</name>
    <dbReference type="NCBI Taxonomy" id="10228"/>
    <lineage>
        <taxon>Eukaryota</taxon>
        <taxon>Metazoa</taxon>
        <taxon>Placozoa</taxon>
        <taxon>Uniplacotomia</taxon>
        <taxon>Trichoplacea</taxon>
        <taxon>Trichoplacidae</taxon>
        <taxon>Trichoplax</taxon>
    </lineage>
</organism>
<evidence type="ECO:0000256" key="9">
    <source>
        <dbReference type="ARBA" id="ARBA00045905"/>
    </source>
</evidence>
<dbReference type="GO" id="GO:0005743">
    <property type="term" value="C:mitochondrial inner membrane"/>
    <property type="evidence" value="ECO:0007669"/>
    <property type="project" value="UniProtKB-SubCell"/>
</dbReference>
<dbReference type="GeneID" id="6753585"/>
<dbReference type="PANTHER" id="PTHR13141">
    <property type="entry name" value="TRANSMEMBRANE PROTEIN 242"/>
    <property type="match status" value="1"/>
</dbReference>
<dbReference type="HOGENOM" id="CLU_1847661_0_0_1"/>
<protein>
    <recommendedName>
        <fullName evidence="3">Transmembrane protein 242</fullName>
    </recommendedName>
</protein>
<keyword evidence="6 10" id="KW-1133">Transmembrane helix</keyword>
<evidence type="ECO:0000256" key="6">
    <source>
        <dbReference type="ARBA" id="ARBA00022989"/>
    </source>
</evidence>
<keyword evidence="12" id="KW-1185">Reference proteome</keyword>
<reference evidence="11 12" key="1">
    <citation type="journal article" date="2008" name="Nature">
        <title>The Trichoplax genome and the nature of placozoans.</title>
        <authorList>
            <person name="Srivastava M."/>
            <person name="Begovic E."/>
            <person name="Chapman J."/>
            <person name="Putnam N.H."/>
            <person name="Hellsten U."/>
            <person name="Kawashima T."/>
            <person name="Kuo A."/>
            <person name="Mitros T."/>
            <person name="Salamov A."/>
            <person name="Carpenter M.L."/>
            <person name="Signorovitch A.Y."/>
            <person name="Moreno M.A."/>
            <person name="Kamm K."/>
            <person name="Grimwood J."/>
            <person name="Schmutz J."/>
            <person name="Shapiro H."/>
            <person name="Grigoriev I.V."/>
            <person name="Buss L.W."/>
            <person name="Schierwater B."/>
            <person name="Dellaporta S.L."/>
            <person name="Rokhsar D.S."/>
        </authorList>
    </citation>
    <scope>NUCLEOTIDE SEQUENCE [LARGE SCALE GENOMIC DNA]</scope>
    <source>
        <strain evidence="11 12">Grell-BS-1999</strain>
    </source>
</reference>
<keyword evidence="5" id="KW-0999">Mitochondrion inner membrane</keyword>
<dbReference type="CTD" id="6753585"/>
<comment type="subcellular location">
    <subcellularLocation>
        <location evidence="1">Mitochondrion inner membrane</location>
        <topology evidence="1">Multi-pass membrane protein</topology>
    </subcellularLocation>
</comment>
<dbReference type="PANTHER" id="PTHR13141:SF4">
    <property type="entry name" value="TRANSMEMBRANE PROTEIN 242"/>
    <property type="match status" value="1"/>
</dbReference>
<evidence type="ECO:0000256" key="7">
    <source>
        <dbReference type="ARBA" id="ARBA00023128"/>
    </source>
</evidence>
<dbReference type="OMA" id="DKEVESW"/>
<dbReference type="InterPro" id="IPR009792">
    <property type="entry name" value="TMEM242"/>
</dbReference>
<dbReference type="eggNOG" id="ENOG502SDCW">
    <property type="taxonomic scope" value="Eukaryota"/>
</dbReference>
<gene>
    <name evidence="11" type="ORF">TRIADDRAFT_56316</name>
</gene>
<dbReference type="RefSeq" id="XP_002112800.1">
    <property type="nucleotide sequence ID" value="XM_002112764.1"/>
</dbReference>
<keyword evidence="8 10" id="KW-0472">Membrane</keyword>